<evidence type="ECO:0000313" key="3">
    <source>
        <dbReference type="EMBL" id="UWN56339.1"/>
    </source>
</evidence>
<dbReference type="Proteomes" id="UP001059295">
    <property type="component" value="Chromosome"/>
</dbReference>
<dbReference type="Gene3D" id="3.20.20.140">
    <property type="entry name" value="Metal-dependent hydrolases"/>
    <property type="match status" value="1"/>
</dbReference>
<dbReference type="SUPFAM" id="SSF51556">
    <property type="entry name" value="Metallo-dependent hydrolases"/>
    <property type="match status" value="1"/>
</dbReference>
<keyword evidence="4" id="KW-1185">Reference proteome</keyword>
<dbReference type="InterPro" id="IPR001130">
    <property type="entry name" value="TatD-like"/>
</dbReference>
<keyword evidence="2 3" id="KW-0378">Hydrolase</keyword>
<dbReference type="GO" id="GO:0016787">
    <property type="term" value="F:hydrolase activity"/>
    <property type="evidence" value="ECO:0007669"/>
    <property type="project" value="UniProtKB-KW"/>
</dbReference>
<dbReference type="GeneID" id="82891388"/>
<dbReference type="InterPro" id="IPR018228">
    <property type="entry name" value="DNase_TatD-rel_CS"/>
</dbReference>
<evidence type="ECO:0000313" key="4">
    <source>
        <dbReference type="Proteomes" id="UP001059295"/>
    </source>
</evidence>
<dbReference type="PROSITE" id="PS01090">
    <property type="entry name" value="TATD_2"/>
    <property type="match status" value="1"/>
</dbReference>
<evidence type="ECO:0000256" key="2">
    <source>
        <dbReference type="ARBA" id="ARBA00022801"/>
    </source>
</evidence>
<dbReference type="Pfam" id="PF01026">
    <property type="entry name" value="TatD_DNase"/>
    <property type="match status" value="1"/>
</dbReference>
<evidence type="ECO:0000256" key="1">
    <source>
        <dbReference type="ARBA" id="ARBA00009275"/>
    </source>
</evidence>
<sequence length="265" mass="29854">MLIDTHSHIYDEVFDGDRDAVVARAREAGVGRILLPAVDGHSYGAMFETARRYAGYCFPMMGLHPTSVNDNPRYRDDLERVARLLEAPPDGIRFCGVGEVGLDLYWSRDFADEQLEALRFQIELALRYGLPLVIHTRDAWDEMCGVLEEYRGRGVRGVMHSFCGTREHYRRILGCGDFLFGVGGVVTFKRSAIAGLLPEIGIERAVLETDAPYLTPVPFRGKRNESAYVRYVCAKVAELCGTDERRVEEATERNVRAMFGDSIFC</sequence>
<organism evidence="3 4">
    <name type="scientific">Alistipes ihumii AP11</name>
    <dbReference type="NCBI Taxonomy" id="1211813"/>
    <lineage>
        <taxon>Bacteria</taxon>
        <taxon>Pseudomonadati</taxon>
        <taxon>Bacteroidota</taxon>
        <taxon>Bacteroidia</taxon>
        <taxon>Bacteroidales</taxon>
        <taxon>Rikenellaceae</taxon>
        <taxon>Alistipes</taxon>
    </lineage>
</organism>
<gene>
    <name evidence="3" type="ORF">NQ491_06600</name>
</gene>
<dbReference type="PANTHER" id="PTHR46124">
    <property type="entry name" value="D-AMINOACYL-TRNA DEACYLASE"/>
    <property type="match status" value="1"/>
</dbReference>
<dbReference type="PIRSF" id="PIRSF005902">
    <property type="entry name" value="DNase_TatD"/>
    <property type="match status" value="1"/>
</dbReference>
<protein>
    <submittedName>
        <fullName evidence="3">TatD family hydrolase</fullName>
    </submittedName>
</protein>
<dbReference type="PANTHER" id="PTHR46124:SF4">
    <property type="entry name" value="HYDROLASE TATD"/>
    <property type="match status" value="1"/>
</dbReference>
<dbReference type="InterPro" id="IPR032466">
    <property type="entry name" value="Metal_Hydrolase"/>
</dbReference>
<accession>A0ABY5UY23</accession>
<comment type="similarity">
    <text evidence="1">Belongs to the metallo-dependent hydrolases superfamily. TatD-type hydrolase family.</text>
</comment>
<proteinExistence type="inferred from homology"/>
<reference evidence="3" key="1">
    <citation type="journal article" date="2022" name="Cell">
        <title>Design, construction, and in vivo augmentation of a complex gut microbiome.</title>
        <authorList>
            <person name="Cheng A.G."/>
            <person name="Ho P.Y."/>
            <person name="Aranda-Diaz A."/>
            <person name="Jain S."/>
            <person name="Yu F.B."/>
            <person name="Meng X."/>
            <person name="Wang M."/>
            <person name="Iakiviak M."/>
            <person name="Nagashima K."/>
            <person name="Zhao A."/>
            <person name="Murugkar P."/>
            <person name="Patil A."/>
            <person name="Atabakhsh K."/>
            <person name="Weakley A."/>
            <person name="Yan J."/>
            <person name="Brumbaugh A.R."/>
            <person name="Higginbottom S."/>
            <person name="Dimas A."/>
            <person name="Shiver A.L."/>
            <person name="Deutschbauer A."/>
            <person name="Neff N."/>
            <person name="Sonnenburg J.L."/>
            <person name="Huang K.C."/>
            <person name="Fischbach M.A."/>
        </authorList>
    </citation>
    <scope>NUCLEOTIDE SEQUENCE</scope>
    <source>
        <strain evidence="3">AP11</strain>
    </source>
</reference>
<name>A0ABY5UY23_9BACT</name>
<dbReference type="RefSeq" id="WP_019246130.1">
    <property type="nucleotide sequence ID" value="NZ_CAPH01000013.1"/>
</dbReference>
<dbReference type="CDD" id="cd01310">
    <property type="entry name" value="TatD_DNAse"/>
    <property type="match status" value="1"/>
</dbReference>
<dbReference type="EMBL" id="CP102294">
    <property type="protein sequence ID" value="UWN56339.1"/>
    <property type="molecule type" value="Genomic_DNA"/>
</dbReference>